<organism evidence="4 5">
    <name type="scientific">Iodidimonas nitroreducens</name>
    <dbReference type="NCBI Taxonomy" id="1236968"/>
    <lineage>
        <taxon>Bacteria</taxon>
        <taxon>Pseudomonadati</taxon>
        <taxon>Pseudomonadota</taxon>
        <taxon>Alphaproteobacteria</taxon>
        <taxon>Iodidimonadales</taxon>
        <taxon>Iodidimonadaceae</taxon>
        <taxon>Iodidimonas</taxon>
    </lineage>
</organism>
<name>A0A5A7N686_9PROT</name>
<dbReference type="InterPro" id="IPR025641">
    <property type="entry name" value="DUF4340"/>
</dbReference>
<gene>
    <name evidence="4" type="ORF">JCM17846_14930</name>
</gene>
<feature type="domain" description="DUF4340" evidence="3">
    <location>
        <begin position="71"/>
        <end position="249"/>
    </location>
</feature>
<evidence type="ECO:0000313" key="5">
    <source>
        <dbReference type="Proteomes" id="UP000324996"/>
    </source>
</evidence>
<comment type="caution">
    <text evidence="4">The sequence shown here is derived from an EMBL/GenBank/DDBJ whole genome shotgun (WGS) entry which is preliminary data.</text>
</comment>
<sequence length="336" mass="37144">MTEKQTSILGFLTLFAVLAAIWLILGENKPTQSMRDERLFPDLSQKLQEVESITISDPGNSVQLIRRDGLWLIEEKQDHPADQALIGRLLRSLADARIKLAKTSDPALYDRIGLDPEQATRLSLMDQAGETMASLGIGNREANNRQFDSFVRPLDGPRSYLVKGLPEIRPEASTWLDPVIFQLDQTQIAGIEIVHRDGERILIKRDDPGDPLGLTDLAPDEQPKPTMPGNLVAAAFRELRAEDVRPASDFTEQSAKASIGLVTFEGDSMDMTLYEAADETGDMWAILTMDAALDQQAISLDRARWAYRLPAAASFSLIKSRDDLITKDGGKKDDGA</sequence>
<evidence type="ECO:0000259" key="3">
    <source>
        <dbReference type="Pfam" id="PF14238"/>
    </source>
</evidence>
<dbReference type="RefSeq" id="WP_042086776.1">
    <property type="nucleotide sequence ID" value="NZ_BKCN01000006.1"/>
</dbReference>
<accession>A0A5A7N686</accession>
<keyword evidence="5" id="KW-1185">Reference proteome</keyword>
<keyword evidence="2" id="KW-0812">Transmembrane</keyword>
<dbReference type="EMBL" id="BKCN01000006">
    <property type="protein sequence ID" value="GER03811.1"/>
    <property type="molecule type" value="Genomic_DNA"/>
</dbReference>
<keyword evidence="2" id="KW-0472">Membrane</keyword>
<keyword evidence="2" id="KW-1133">Transmembrane helix</keyword>
<feature type="region of interest" description="Disordered" evidence="1">
    <location>
        <begin position="205"/>
        <end position="226"/>
    </location>
</feature>
<feature type="transmembrane region" description="Helical" evidence="2">
    <location>
        <begin position="6"/>
        <end position="25"/>
    </location>
</feature>
<protein>
    <recommendedName>
        <fullName evidence="3">DUF4340 domain-containing protein</fullName>
    </recommendedName>
</protein>
<proteinExistence type="predicted"/>
<reference evidence="4 5" key="1">
    <citation type="submission" date="2019-09" db="EMBL/GenBank/DDBJ databases">
        <title>NBRP : Genome information of microbial organism related human and environment.</title>
        <authorList>
            <person name="Hattori M."/>
            <person name="Oshima K."/>
            <person name="Inaba H."/>
            <person name="Suda W."/>
            <person name="Sakamoto M."/>
            <person name="Iino T."/>
            <person name="Kitahara M."/>
            <person name="Oshida Y."/>
            <person name="Iida T."/>
            <person name="Kudo T."/>
            <person name="Itoh T."/>
            <person name="Ohkuma M."/>
        </authorList>
    </citation>
    <scope>NUCLEOTIDE SEQUENCE [LARGE SCALE GENOMIC DNA]</scope>
    <source>
        <strain evidence="4 5">Q-1</strain>
    </source>
</reference>
<dbReference type="Proteomes" id="UP000324996">
    <property type="component" value="Unassembled WGS sequence"/>
</dbReference>
<evidence type="ECO:0000256" key="1">
    <source>
        <dbReference type="SAM" id="MobiDB-lite"/>
    </source>
</evidence>
<evidence type="ECO:0000313" key="4">
    <source>
        <dbReference type="EMBL" id="GER03811.1"/>
    </source>
</evidence>
<dbReference type="AlphaFoldDB" id="A0A5A7N686"/>
<evidence type="ECO:0000256" key="2">
    <source>
        <dbReference type="SAM" id="Phobius"/>
    </source>
</evidence>
<dbReference type="Pfam" id="PF14238">
    <property type="entry name" value="DUF4340"/>
    <property type="match status" value="1"/>
</dbReference>